<feature type="compositionally biased region" description="Basic and acidic residues" evidence="8">
    <location>
        <begin position="1"/>
        <end position="22"/>
    </location>
</feature>
<proteinExistence type="inferred from homology"/>
<evidence type="ECO:0000256" key="6">
    <source>
        <dbReference type="ARBA" id="ARBA00023125"/>
    </source>
</evidence>
<keyword evidence="3" id="KW-0547">Nucleotide-binding</keyword>
<evidence type="ECO:0000313" key="9">
    <source>
        <dbReference type="EMBL" id="CAD7456961.1"/>
    </source>
</evidence>
<protein>
    <submittedName>
        <fullName evidence="9">Uncharacterized protein</fullName>
    </submittedName>
</protein>
<accession>A0A7R9NUM5</accession>
<sequence>MAEYKKQRLMESDSEGSLKDFIDDSDSDSNSSEEDKKTTPSDDSDIVCVEDESTKTRENVPKKSTRRTRNNAGVNSDADESKPQEENVEEETKSTQWWSQFVKEDSFTSIHESGKLMLLFSILRECEKIGDKLLLFSQSLSSLNLVEYFLGRIDEATQNNSTDETLAFHTGTWVQGLDYFRLDGSTSGENRSHYCKAFNNEDNHRWNDRLKDAIMRMNKAKKVKDMEKQKQNGGLIVKKEEIMEEVEQEYRDD</sequence>
<name>A0A7R9NUM5_9NEOP</name>
<feature type="compositionally biased region" description="Acidic residues" evidence="8">
    <location>
        <begin position="42"/>
        <end position="51"/>
    </location>
</feature>
<feature type="compositionally biased region" description="Basic and acidic residues" evidence="8">
    <location>
        <begin position="79"/>
        <end position="93"/>
    </location>
</feature>
<feature type="compositionally biased region" description="Basic and acidic residues" evidence="8">
    <location>
        <begin position="52"/>
        <end position="61"/>
    </location>
</feature>
<dbReference type="GO" id="GO:0005634">
    <property type="term" value="C:nucleus"/>
    <property type="evidence" value="ECO:0007669"/>
    <property type="project" value="UniProtKB-SubCell"/>
</dbReference>
<dbReference type="Gene3D" id="3.40.50.300">
    <property type="entry name" value="P-loop containing nucleotide triphosphate hydrolases"/>
    <property type="match status" value="1"/>
</dbReference>
<keyword evidence="5" id="KW-0067">ATP-binding</keyword>
<dbReference type="InterPro" id="IPR044574">
    <property type="entry name" value="ARIP4-like"/>
</dbReference>
<dbReference type="PANTHER" id="PTHR45797:SF3">
    <property type="entry name" value="TRANSCRIPTIONAL REGULATOR ATRX HOMOLOG"/>
    <property type="match status" value="1"/>
</dbReference>
<comment type="subcellular location">
    <subcellularLocation>
        <location evidence="1">Nucleus</location>
    </subcellularLocation>
</comment>
<organism evidence="9">
    <name type="scientific">Timema tahoe</name>
    <dbReference type="NCBI Taxonomy" id="61484"/>
    <lineage>
        <taxon>Eukaryota</taxon>
        <taxon>Metazoa</taxon>
        <taxon>Ecdysozoa</taxon>
        <taxon>Arthropoda</taxon>
        <taxon>Hexapoda</taxon>
        <taxon>Insecta</taxon>
        <taxon>Pterygota</taxon>
        <taxon>Neoptera</taxon>
        <taxon>Polyneoptera</taxon>
        <taxon>Phasmatodea</taxon>
        <taxon>Timematodea</taxon>
        <taxon>Timematoidea</taxon>
        <taxon>Timematidae</taxon>
        <taxon>Timema</taxon>
    </lineage>
</organism>
<dbReference type="AlphaFoldDB" id="A0A7R9NUM5"/>
<evidence type="ECO:0000256" key="1">
    <source>
        <dbReference type="ARBA" id="ARBA00004123"/>
    </source>
</evidence>
<dbReference type="GO" id="GO:0004386">
    <property type="term" value="F:helicase activity"/>
    <property type="evidence" value="ECO:0007669"/>
    <property type="project" value="UniProtKB-KW"/>
</dbReference>
<evidence type="ECO:0000256" key="3">
    <source>
        <dbReference type="ARBA" id="ARBA00022741"/>
    </source>
</evidence>
<evidence type="ECO:0000256" key="5">
    <source>
        <dbReference type="ARBA" id="ARBA00022840"/>
    </source>
</evidence>
<comment type="similarity">
    <text evidence="2">Belongs to the SNF2/RAD54 helicase family.</text>
</comment>
<evidence type="ECO:0000256" key="8">
    <source>
        <dbReference type="SAM" id="MobiDB-lite"/>
    </source>
</evidence>
<dbReference type="EMBL" id="OE001508">
    <property type="protein sequence ID" value="CAD7456961.1"/>
    <property type="molecule type" value="Genomic_DNA"/>
</dbReference>
<dbReference type="InterPro" id="IPR027417">
    <property type="entry name" value="P-loop_NTPase"/>
</dbReference>
<dbReference type="SUPFAM" id="SSF52540">
    <property type="entry name" value="P-loop containing nucleoside triphosphate hydrolases"/>
    <property type="match status" value="1"/>
</dbReference>
<dbReference type="PANTHER" id="PTHR45797">
    <property type="entry name" value="RAD54-LIKE"/>
    <property type="match status" value="1"/>
</dbReference>
<keyword evidence="6" id="KW-0238">DNA-binding</keyword>
<reference evidence="9" key="1">
    <citation type="submission" date="2020-11" db="EMBL/GenBank/DDBJ databases">
        <authorList>
            <person name="Tran Van P."/>
        </authorList>
    </citation>
    <scope>NUCLEOTIDE SEQUENCE</scope>
</reference>
<keyword evidence="4" id="KW-0347">Helicase</keyword>
<feature type="region of interest" description="Disordered" evidence="8">
    <location>
        <begin position="1"/>
        <end position="95"/>
    </location>
</feature>
<dbReference type="GO" id="GO:0003677">
    <property type="term" value="F:DNA binding"/>
    <property type="evidence" value="ECO:0007669"/>
    <property type="project" value="UniProtKB-KW"/>
</dbReference>
<keyword evidence="7" id="KW-0539">Nucleus</keyword>
<evidence type="ECO:0000256" key="4">
    <source>
        <dbReference type="ARBA" id="ARBA00022806"/>
    </source>
</evidence>
<evidence type="ECO:0000256" key="7">
    <source>
        <dbReference type="ARBA" id="ARBA00023242"/>
    </source>
</evidence>
<evidence type="ECO:0000256" key="2">
    <source>
        <dbReference type="ARBA" id="ARBA00007025"/>
    </source>
</evidence>
<dbReference type="GO" id="GO:0016887">
    <property type="term" value="F:ATP hydrolysis activity"/>
    <property type="evidence" value="ECO:0007669"/>
    <property type="project" value="InterPro"/>
</dbReference>
<gene>
    <name evidence="9" type="ORF">TTEB3V08_LOCUS4973</name>
</gene>
<keyword evidence="4" id="KW-0378">Hydrolase</keyword>
<dbReference type="GO" id="GO:0005524">
    <property type="term" value="F:ATP binding"/>
    <property type="evidence" value="ECO:0007669"/>
    <property type="project" value="UniProtKB-KW"/>
</dbReference>